<dbReference type="Proteomes" id="UP001595683">
    <property type="component" value="Unassembled WGS sequence"/>
</dbReference>
<protein>
    <recommendedName>
        <fullName evidence="3">Secreted protein</fullName>
    </recommendedName>
</protein>
<evidence type="ECO:0008006" key="3">
    <source>
        <dbReference type="Google" id="ProtNLM"/>
    </source>
</evidence>
<comment type="caution">
    <text evidence="1">The sequence shown here is derived from an EMBL/GenBank/DDBJ whole genome shotgun (WGS) entry which is preliminary data.</text>
</comment>
<reference evidence="2" key="1">
    <citation type="journal article" date="2019" name="Int. J. Syst. Evol. Microbiol.">
        <title>The Global Catalogue of Microorganisms (GCM) 10K type strain sequencing project: providing services to taxonomists for standard genome sequencing and annotation.</title>
        <authorList>
            <consortium name="The Broad Institute Genomics Platform"/>
            <consortium name="The Broad Institute Genome Sequencing Center for Infectious Disease"/>
            <person name="Wu L."/>
            <person name="Ma J."/>
        </authorList>
    </citation>
    <scope>NUCLEOTIDE SEQUENCE [LARGE SCALE GENOMIC DNA]</scope>
    <source>
        <strain evidence="2">KCTC 42224</strain>
    </source>
</reference>
<accession>A0ABV7V3Z1</accession>
<gene>
    <name evidence="1" type="ORF">ACFOOT_12070</name>
</gene>
<proteinExistence type="predicted"/>
<dbReference type="EMBL" id="JBHRYE010000020">
    <property type="protein sequence ID" value="MFC3672159.1"/>
    <property type="molecule type" value="Genomic_DNA"/>
</dbReference>
<dbReference type="RefSeq" id="WP_191325560.1">
    <property type="nucleotide sequence ID" value="NZ_BMZP01000019.1"/>
</dbReference>
<keyword evidence="2" id="KW-1185">Reference proteome</keyword>
<evidence type="ECO:0000313" key="2">
    <source>
        <dbReference type="Proteomes" id="UP001595683"/>
    </source>
</evidence>
<name>A0ABV7V3Z1_9SPHN</name>
<sequence>MNRKVKDVLEVQLHTNGGKLMRHALVIAFLGTAAQSRPSSFMHLAAAVNERLVPTPQPKPRNVWNGGEILSSVVPVCWRPEPVVQVTRCERLHLTEAANGLSSGVALSQRRLGRGLL</sequence>
<evidence type="ECO:0000313" key="1">
    <source>
        <dbReference type="EMBL" id="MFC3672159.1"/>
    </source>
</evidence>
<organism evidence="1 2">
    <name type="scientific">Novosphingobium pokkalii</name>
    <dbReference type="NCBI Taxonomy" id="1770194"/>
    <lineage>
        <taxon>Bacteria</taxon>
        <taxon>Pseudomonadati</taxon>
        <taxon>Pseudomonadota</taxon>
        <taxon>Alphaproteobacteria</taxon>
        <taxon>Sphingomonadales</taxon>
        <taxon>Sphingomonadaceae</taxon>
        <taxon>Novosphingobium</taxon>
    </lineage>
</organism>